<evidence type="ECO:0000259" key="2">
    <source>
        <dbReference type="SMART" id="SM00635"/>
    </source>
</evidence>
<feature type="domain" description="BIG2" evidence="2">
    <location>
        <begin position="85"/>
        <end position="162"/>
    </location>
</feature>
<dbReference type="EMBL" id="NOKA02000003">
    <property type="protein sequence ID" value="RDY32646.1"/>
    <property type="molecule type" value="Genomic_DNA"/>
</dbReference>
<dbReference type="AlphaFoldDB" id="A0A255I800"/>
<organism evidence="3 6">
    <name type="scientific">Lachnotalea glycerini</name>
    <dbReference type="NCBI Taxonomy" id="1763509"/>
    <lineage>
        <taxon>Bacteria</taxon>
        <taxon>Bacillati</taxon>
        <taxon>Bacillota</taxon>
        <taxon>Clostridia</taxon>
        <taxon>Lachnospirales</taxon>
        <taxon>Lachnospiraceae</taxon>
        <taxon>Lachnotalea</taxon>
    </lineage>
</organism>
<feature type="domain" description="BIG2" evidence="2">
    <location>
        <begin position="255"/>
        <end position="332"/>
    </location>
</feature>
<feature type="domain" description="BIG2" evidence="2">
    <location>
        <begin position="340"/>
        <end position="417"/>
    </location>
</feature>
<evidence type="ECO:0000256" key="1">
    <source>
        <dbReference type="SAM" id="Phobius"/>
    </source>
</evidence>
<accession>A0A255I800</accession>
<protein>
    <submittedName>
        <fullName evidence="3">Ig-like protein group 2</fullName>
    </submittedName>
</protein>
<evidence type="ECO:0000313" key="4">
    <source>
        <dbReference type="EMBL" id="RDY32646.1"/>
    </source>
</evidence>
<feature type="domain" description="BIG2" evidence="2">
    <location>
        <begin position="421"/>
        <end position="497"/>
    </location>
</feature>
<keyword evidence="5" id="KW-1185">Reference proteome</keyword>
<sequence>MKKLNIIVLIILLVFSCKSTGYASKIGLERNINYSKSSTKTVTIKKVASDTLVKTKNNLLNNVTTSQLENNQKTIEIDSNQTTISATEIDMGDYQEEMIVGEKQLLTITVLPTDTTDQTITYQSSNESVATINGLGRITAISEGTTQISGSCGSVQNSFQLTVKQSNDVEVTDIEVGNYETGMKVGETQTISTNVLPSDATDTTVTYQSSNSNIASIRSTGEITAIAKGTVTITVSAGTISKEIQITVNEEETITATEIDLGDYQESMAVGEKQLLSGTVLPTDTTDQTLTYQTSNEKVATINEMGRITAISVGTAKITVMCGETKNSFQLTVKKTNDTAVTDIEIGNYETEMYVDKTQTLSATVKPSDATDSTLTYSSSNTEVATVLSSGEVKGVGKGTVTITVQAGDISKDVNIIVKVQTTKIDVNKNYVILKPKDEFKLTSSALPSDADQAMTYESTDKEIATVTANGTINAKSIGTTSILVSNGDLSAAVTVIVNESGEADQDTIDKAIAEVSSTKVVNLSENESVIIDQLRDENNSDEIVIDVKDYKIISKNIIKALYETEKTIHILGEGYTLTIKGTDIVNYENELNTEINFEKENGKLAFLINDGNNLPGLITLELDDGGYHYLYIYNETKNKYQKLKADDLSNISLDTAGKYMLTKDKLSNISISVVVIILVVVILLGLVIAYIAIKKQYWFWQCDLGIILVV</sequence>
<reference evidence="3 6" key="2">
    <citation type="submission" date="2018-05" db="EMBL/GenBank/DDBJ databases">
        <title>Genomic Encyclopedia of Type Strains, Phase IV (KMG-IV): sequencing the most valuable type-strain genomes for metagenomic binning, comparative biology and taxonomic classification.</title>
        <authorList>
            <person name="Goeker M."/>
        </authorList>
    </citation>
    <scope>NUCLEOTIDE SEQUENCE [LARGE SCALE GENOMIC DNA]</scope>
    <source>
        <strain evidence="3 6">DSM 28816</strain>
    </source>
</reference>
<keyword evidence="1" id="KW-1133">Transmembrane helix</keyword>
<dbReference type="InterPro" id="IPR008964">
    <property type="entry name" value="Invasin/intimin_cell_adhesion"/>
</dbReference>
<reference evidence="4 5" key="1">
    <citation type="journal article" date="2017" name="Genome Announc.">
        <title>Draft Genome Sequence of a Sporulating and Motile Strain of Lachnotalea glycerini Isolated from Water in Quebec City, Canada.</title>
        <authorList>
            <person name="Maheux A.F."/>
            <person name="Boudreau D.K."/>
            <person name="Berube E."/>
            <person name="Boissinot M."/>
            <person name="Raymond F."/>
            <person name="Brodeur S."/>
            <person name="Corbeil J."/>
            <person name="Isabel S."/>
            <person name="Omar R.F."/>
            <person name="Bergeron M.G."/>
        </authorList>
    </citation>
    <scope>NUCLEOTIDE SEQUENCE [LARGE SCALE GENOMIC DNA]</scope>
    <source>
        <strain evidence="4 5">CCRI-19302</strain>
    </source>
</reference>
<dbReference type="Gene3D" id="2.60.40.1080">
    <property type="match status" value="5"/>
</dbReference>
<dbReference type="PROSITE" id="PS51257">
    <property type="entry name" value="PROKAR_LIPOPROTEIN"/>
    <property type="match status" value="1"/>
</dbReference>
<dbReference type="RefSeq" id="WP_094379348.1">
    <property type="nucleotide sequence ID" value="NZ_NOKA02000003.1"/>
</dbReference>
<evidence type="ECO:0000313" key="3">
    <source>
        <dbReference type="EMBL" id="PXV93700.1"/>
    </source>
</evidence>
<proteinExistence type="predicted"/>
<dbReference type="Proteomes" id="UP000247523">
    <property type="component" value="Unassembled WGS sequence"/>
</dbReference>
<dbReference type="SUPFAM" id="SSF49373">
    <property type="entry name" value="Invasin/intimin cell-adhesion fragments"/>
    <property type="match status" value="5"/>
</dbReference>
<name>A0A255I800_9FIRM</name>
<evidence type="ECO:0000313" key="6">
    <source>
        <dbReference type="Proteomes" id="UP000247523"/>
    </source>
</evidence>
<feature type="domain" description="BIG2" evidence="2">
    <location>
        <begin position="170"/>
        <end position="247"/>
    </location>
</feature>
<keyword evidence="1" id="KW-0812">Transmembrane</keyword>
<dbReference type="Pfam" id="PF02368">
    <property type="entry name" value="Big_2"/>
    <property type="match status" value="5"/>
</dbReference>
<dbReference type="SMART" id="SM00635">
    <property type="entry name" value="BID_2"/>
    <property type="match status" value="5"/>
</dbReference>
<dbReference type="EMBL" id="QICS01000002">
    <property type="protein sequence ID" value="PXV93700.1"/>
    <property type="molecule type" value="Genomic_DNA"/>
</dbReference>
<dbReference type="InterPro" id="IPR003343">
    <property type="entry name" value="Big_2"/>
</dbReference>
<feature type="transmembrane region" description="Helical" evidence="1">
    <location>
        <begin position="670"/>
        <end position="694"/>
    </location>
</feature>
<reference evidence="4" key="3">
    <citation type="submission" date="2018-07" db="EMBL/GenBank/DDBJ databases">
        <authorList>
            <person name="Quirk P.G."/>
            <person name="Krulwich T.A."/>
        </authorList>
    </citation>
    <scope>NUCLEOTIDE SEQUENCE</scope>
    <source>
        <strain evidence="4">CCRI-19302</strain>
    </source>
</reference>
<dbReference type="Proteomes" id="UP000216411">
    <property type="component" value="Unassembled WGS sequence"/>
</dbReference>
<comment type="caution">
    <text evidence="3">The sequence shown here is derived from an EMBL/GenBank/DDBJ whole genome shotgun (WGS) entry which is preliminary data.</text>
</comment>
<gene>
    <name evidence="3" type="ORF">C8E03_102475</name>
    <name evidence="4" type="ORF">CG710_004255</name>
</gene>
<dbReference type="OrthoDB" id="2046310at2"/>
<keyword evidence="1" id="KW-0472">Membrane</keyword>
<evidence type="ECO:0000313" key="5">
    <source>
        <dbReference type="Proteomes" id="UP000216411"/>
    </source>
</evidence>